<reference evidence="9" key="1">
    <citation type="submission" date="2020-11" db="EMBL/GenBank/DDBJ databases">
        <title>Azospira inquinata sp. nov.</title>
        <authorList>
            <person name="Moe W.M."/>
            <person name="Mikes M.C."/>
        </authorList>
    </citation>
    <scope>NUCLEOTIDE SEQUENCE</scope>
    <source>
        <strain evidence="9">Azo-3</strain>
    </source>
</reference>
<comment type="subunit">
    <text evidence="5">Heterooligomer composed of large and small subunits.</text>
</comment>
<comment type="similarity">
    <text evidence="5 6">Belongs to the XseA family.</text>
</comment>
<accession>A0A975SLH8</accession>
<evidence type="ECO:0000256" key="1">
    <source>
        <dbReference type="ARBA" id="ARBA00022490"/>
    </source>
</evidence>
<keyword evidence="10" id="KW-1185">Reference proteome</keyword>
<evidence type="ECO:0000256" key="6">
    <source>
        <dbReference type="RuleBase" id="RU004355"/>
    </source>
</evidence>
<dbReference type="NCBIfam" id="TIGR00237">
    <property type="entry name" value="xseA"/>
    <property type="match status" value="1"/>
</dbReference>
<proteinExistence type="inferred from homology"/>
<dbReference type="GO" id="GO:0003676">
    <property type="term" value="F:nucleic acid binding"/>
    <property type="evidence" value="ECO:0007669"/>
    <property type="project" value="InterPro"/>
</dbReference>
<sequence>MQAQLDFSAPAAPATVIPVSALNRQVKRRLEEAFPLCWVSGEISNLTVAASGHAYFSLKDDQAQARCVMFRGRAQLLGFRLENGMHVEARVLVGLYEPRGEYQLNVETLRRAGQGNLYEQFLRLKAKLEQEGLFATERKRPLPPFPRCLGIVTSPQAAALRDILTTLARRAPHVAIRLYPTQVQGDAAPALIAAAITAAAQRRECDVLLVCRGGGSMEDLWAFNDEAVARAIAACPMPVVSGVGHETDFTIADFAADLRAPTPTAAAELASPDRDALLDRLDELAALLSRRCWQALEYRQQQLDWLGKRLKHPAERLAQQAQALNALGLRLAAAQARRVGESRERLTRLSHRLALARPRPENFRERLTGLAVRMHSAQQQGVAQRRAHLDRLAAGLAHLNPEGVLSRGYAIAFDDDGKAVRDGGTLQPGQSLVLRLHRGDARVEVRQARGAPVVTPGDRD</sequence>
<evidence type="ECO:0000256" key="4">
    <source>
        <dbReference type="ARBA" id="ARBA00022839"/>
    </source>
</evidence>
<keyword evidence="3 5" id="KW-0378">Hydrolase</keyword>
<evidence type="ECO:0000259" key="7">
    <source>
        <dbReference type="Pfam" id="PF02601"/>
    </source>
</evidence>
<comment type="function">
    <text evidence="5">Bidirectionally degrades single-stranded DNA into large acid-insoluble oligonucleotides, which are then degraded further into small acid-soluble oligonucleotides.</text>
</comment>
<evidence type="ECO:0000259" key="8">
    <source>
        <dbReference type="Pfam" id="PF13742"/>
    </source>
</evidence>
<evidence type="ECO:0000256" key="5">
    <source>
        <dbReference type="HAMAP-Rule" id="MF_00378"/>
    </source>
</evidence>
<gene>
    <name evidence="5" type="primary">xseA</name>
    <name evidence="9" type="ORF">Azoinq_11495</name>
</gene>
<protein>
    <recommendedName>
        <fullName evidence="5">Exodeoxyribonuclease 7 large subunit</fullName>
        <ecNumber evidence="5">3.1.11.6</ecNumber>
    </recommendedName>
    <alternativeName>
        <fullName evidence="5">Exodeoxyribonuclease VII large subunit</fullName>
        <shortName evidence="5">Exonuclease VII large subunit</shortName>
    </alternativeName>
</protein>
<dbReference type="EC" id="3.1.11.6" evidence="5"/>
<evidence type="ECO:0000313" key="10">
    <source>
        <dbReference type="Proteomes" id="UP000683428"/>
    </source>
</evidence>
<evidence type="ECO:0000256" key="3">
    <source>
        <dbReference type="ARBA" id="ARBA00022801"/>
    </source>
</evidence>
<dbReference type="InterPro" id="IPR020579">
    <property type="entry name" value="Exonuc_VII_lsu_C"/>
</dbReference>
<dbReference type="InterPro" id="IPR025824">
    <property type="entry name" value="OB-fold_nuc-bd_dom"/>
</dbReference>
<organism evidence="9 10">
    <name type="scientific">Azospira inquinata</name>
    <dbReference type="NCBI Taxonomy" id="2785627"/>
    <lineage>
        <taxon>Bacteria</taxon>
        <taxon>Pseudomonadati</taxon>
        <taxon>Pseudomonadota</taxon>
        <taxon>Betaproteobacteria</taxon>
        <taxon>Rhodocyclales</taxon>
        <taxon>Rhodocyclaceae</taxon>
        <taxon>Azospira</taxon>
    </lineage>
</organism>
<keyword evidence="2 5" id="KW-0540">Nuclease</keyword>
<dbReference type="PANTHER" id="PTHR30008">
    <property type="entry name" value="EXODEOXYRIBONUCLEASE 7 LARGE SUBUNIT"/>
    <property type="match status" value="1"/>
</dbReference>
<dbReference type="Pfam" id="PF02601">
    <property type="entry name" value="Exonuc_VII_L"/>
    <property type="match status" value="1"/>
</dbReference>
<feature type="domain" description="OB-fold nucleic acid binding" evidence="8">
    <location>
        <begin position="18"/>
        <end position="109"/>
    </location>
</feature>
<comment type="catalytic activity">
    <reaction evidence="5 6">
        <text>Exonucleolytic cleavage in either 5'- to 3'- or 3'- to 5'-direction to yield nucleoside 5'-phosphates.</text>
        <dbReference type="EC" id="3.1.11.6"/>
    </reaction>
</comment>
<dbReference type="HAMAP" id="MF_00378">
    <property type="entry name" value="Exonuc_7_L"/>
    <property type="match status" value="1"/>
</dbReference>
<dbReference type="RefSeq" id="WP_216128945.1">
    <property type="nucleotide sequence ID" value="NZ_CP064782.1"/>
</dbReference>
<dbReference type="GO" id="GO:0006308">
    <property type="term" value="P:DNA catabolic process"/>
    <property type="evidence" value="ECO:0007669"/>
    <property type="project" value="UniProtKB-UniRule"/>
</dbReference>
<name>A0A975SLH8_9RHOO</name>
<dbReference type="CDD" id="cd04489">
    <property type="entry name" value="ExoVII_LU_OBF"/>
    <property type="match status" value="1"/>
</dbReference>
<dbReference type="AlphaFoldDB" id="A0A975SLH8"/>
<keyword evidence="1 5" id="KW-0963">Cytoplasm</keyword>
<dbReference type="EMBL" id="CP064782">
    <property type="protein sequence ID" value="QWT48473.1"/>
    <property type="molecule type" value="Genomic_DNA"/>
</dbReference>
<dbReference type="GO" id="GO:0005737">
    <property type="term" value="C:cytoplasm"/>
    <property type="evidence" value="ECO:0007669"/>
    <property type="project" value="UniProtKB-SubCell"/>
</dbReference>
<dbReference type="KEGG" id="aiq:Azoinq_11495"/>
<evidence type="ECO:0000256" key="2">
    <source>
        <dbReference type="ARBA" id="ARBA00022722"/>
    </source>
</evidence>
<feature type="domain" description="Exonuclease VII large subunit C-terminal" evidence="7">
    <location>
        <begin position="133"/>
        <end position="443"/>
    </location>
</feature>
<evidence type="ECO:0000313" key="9">
    <source>
        <dbReference type="EMBL" id="QWT48473.1"/>
    </source>
</evidence>
<comment type="subcellular location">
    <subcellularLocation>
        <location evidence="5 6">Cytoplasm</location>
    </subcellularLocation>
</comment>
<dbReference type="Proteomes" id="UP000683428">
    <property type="component" value="Chromosome"/>
</dbReference>
<dbReference type="GO" id="GO:0009318">
    <property type="term" value="C:exodeoxyribonuclease VII complex"/>
    <property type="evidence" value="ECO:0007669"/>
    <property type="project" value="UniProtKB-UniRule"/>
</dbReference>
<keyword evidence="4 5" id="KW-0269">Exonuclease</keyword>
<dbReference type="PANTHER" id="PTHR30008:SF0">
    <property type="entry name" value="EXODEOXYRIBONUCLEASE 7 LARGE SUBUNIT"/>
    <property type="match status" value="1"/>
</dbReference>
<dbReference type="Pfam" id="PF13742">
    <property type="entry name" value="tRNA_anti_2"/>
    <property type="match status" value="1"/>
</dbReference>
<dbReference type="InterPro" id="IPR003753">
    <property type="entry name" value="Exonuc_VII_L"/>
</dbReference>
<dbReference type="GO" id="GO:0008855">
    <property type="term" value="F:exodeoxyribonuclease VII activity"/>
    <property type="evidence" value="ECO:0007669"/>
    <property type="project" value="UniProtKB-UniRule"/>
</dbReference>